<keyword evidence="1" id="KW-0812">Transmembrane</keyword>
<accession>A0A4R5VLZ5</accession>
<sequence>MIYFLLPIVVFCIFMSLKTLFVPNTVKGKFVSVENFLYLGCIYLTVIIGYGLIYVLFELKGIPLLKEINHEHGNNIFESSFYFSAMMLFSVGNGDIIPLGIGRIIAVTEALIGYTLPAAFVARAMLNREK</sequence>
<comment type="caution">
    <text evidence="4">The sequence shown here is derived from an EMBL/GenBank/DDBJ whole genome shotgun (WGS) entry which is preliminary data.</text>
</comment>
<dbReference type="Proteomes" id="UP000295132">
    <property type="component" value="Unassembled WGS sequence"/>
</dbReference>
<dbReference type="EMBL" id="SMYO01000010">
    <property type="protein sequence ID" value="TDK59009.1"/>
    <property type="molecule type" value="Genomic_DNA"/>
</dbReference>
<dbReference type="InterPro" id="IPR013099">
    <property type="entry name" value="K_chnl_dom"/>
</dbReference>
<keyword evidence="1" id="KW-1133">Transmembrane helix</keyword>
<dbReference type="Gene3D" id="1.10.287.70">
    <property type="match status" value="1"/>
</dbReference>
<keyword evidence="1" id="KW-0472">Membrane</keyword>
<keyword evidence="6" id="KW-1185">Reference proteome</keyword>
<name>A0A4R5VLZ5_9BACI</name>
<reference evidence="3" key="2">
    <citation type="submission" date="2023-08" db="EMBL/GenBank/DDBJ databases">
        <title>Nitrogen cycling bacteria in agricultural field soils.</title>
        <authorList>
            <person name="Jang J."/>
        </authorList>
    </citation>
    <scope>NUCLEOTIDE SEQUENCE</scope>
    <source>
        <strain evidence="3">PS3-36</strain>
    </source>
</reference>
<evidence type="ECO:0000313" key="4">
    <source>
        <dbReference type="EMBL" id="TDK59009.1"/>
    </source>
</evidence>
<evidence type="ECO:0000256" key="1">
    <source>
        <dbReference type="SAM" id="Phobius"/>
    </source>
</evidence>
<organism evidence="4 5">
    <name type="scientific">Bacillus salipaludis</name>
    <dbReference type="NCBI Taxonomy" id="2547811"/>
    <lineage>
        <taxon>Bacteria</taxon>
        <taxon>Bacillati</taxon>
        <taxon>Bacillota</taxon>
        <taxon>Bacilli</taxon>
        <taxon>Bacillales</taxon>
        <taxon>Bacillaceae</taxon>
        <taxon>Bacillus</taxon>
    </lineage>
</organism>
<evidence type="ECO:0000313" key="3">
    <source>
        <dbReference type="EMBL" id="MDQ6596232.1"/>
    </source>
</evidence>
<evidence type="ECO:0000259" key="2">
    <source>
        <dbReference type="Pfam" id="PF07885"/>
    </source>
</evidence>
<proteinExistence type="predicted"/>
<reference evidence="4 5" key="1">
    <citation type="submission" date="2019-03" db="EMBL/GenBank/DDBJ databases">
        <title>Bacillus niacini sp. nov. a Nicotinate-Metabolizing Mesophile Isolated from Soil.</title>
        <authorList>
            <person name="Zhang G."/>
        </authorList>
    </citation>
    <scope>NUCLEOTIDE SEQUENCE [LARGE SCALE GENOMIC DNA]</scope>
    <source>
        <strain evidence="4 5">WN066</strain>
    </source>
</reference>
<dbReference type="EMBL" id="JAVGVR010000001">
    <property type="protein sequence ID" value="MDQ6596232.1"/>
    <property type="molecule type" value="Genomic_DNA"/>
</dbReference>
<keyword evidence="4" id="KW-0813">Transport</keyword>
<gene>
    <name evidence="4" type="ORF">E2K98_20060</name>
    <name evidence="3" type="ORF">RCG21_07450</name>
</gene>
<keyword evidence="4" id="KW-0407">Ion channel</keyword>
<feature type="transmembrane region" description="Helical" evidence="1">
    <location>
        <begin position="37"/>
        <end position="59"/>
    </location>
</feature>
<protein>
    <submittedName>
        <fullName evidence="3">Ion channel</fullName>
    </submittedName>
    <submittedName>
        <fullName evidence="4">Two pore domain potassium channel family protein</fullName>
    </submittedName>
</protein>
<dbReference type="GO" id="GO:0034220">
    <property type="term" value="P:monoatomic ion transmembrane transport"/>
    <property type="evidence" value="ECO:0007669"/>
    <property type="project" value="UniProtKB-KW"/>
</dbReference>
<evidence type="ECO:0000313" key="5">
    <source>
        <dbReference type="Proteomes" id="UP000295132"/>
    </source>
</evidence>
<dbReference type="RefSeq" id="WP_133337271.1">
    <property type="nucleotide sequence ID" value="NZ_JAVGVR010000001.1"/>
</dbReference>
<dbReference type="AlphaFoldDB" id="A0A4R5VLZ5"/>
<dbReference type="SUPFAM" id="SSF81324">
    <property type="entry name" value="Voltage-gated potassium channels"/>
    <property type="match status" value="1"/>
</dbReference>
<evidence type="ECO:0000313" key="6">
    <source>
        <dbReference type="Proteomes" id="UP001178888"/>
    </source>
</evidence>
<feature type="domain" description="Potassium channel" evidence="2">
    <location>
        <begin position="44"/>
        <end position="123"/>
    </location>
</feature>
<feature type="transmembrane region" description="Helical" evidence="1">
    <location>
        <begin position="104"/>
        <end position="126"/>
    </location>
</feature>
<dbReference type="Proteomes" id="UP001178888">
    <property type="component" value="Unassembled WGS sequence"/>
</dbReference>
<dbReference type="Pfam" id="PF07885">
    <property type="entry name" value="Ion_trans_2"/>
    <property type="match status" value="1"/>
</dbReference>
<keyword evidence="4" id="KW-0406">Ion transport</keyword>